<reference evidence="2 3" key="1">
    <citation type="submission" date="2021-05" db="EMBL/GenBank/DDBJ databases">
        <title>Novel Bacillus species.</title>
        <authorList>
            <person name="Liu G."/>
        </authorList>
    </citation>
    <scope>NUCLEOTIDE SEQUENCE [LARGE SCALE GENOMIC DNA]</scope>
    <source>
        <strain evidence="3">FJAT-49780</strain>
    </source>
</reference>
<protein>
    <submittedName>
        <fullName evidence="2">Metallophosphoesterase</fullName>
    </submittedName>
</protein>
<dbReference type="EMBL" id="JAGYPG010000001">
    <property type="protein sequence ID" value="MBS4194523.1"/>
    <property type="molecule type" value="Genomic_DNA"/>
</dbReference>
<evidence type="ECO:0000259" key="1">
    <source>
        <dbReference type="Pfam" id="PF00149"/>
    </source>
</evidence>
<evidence type="ECO:0000313" key="3">
    <source>
        <dbReference type="Proteomes" id="UP000681414"/>
    </source>
</evidence>
<dbReference type="InterPro" id="IPR051158">
    <property type="entry name" value="Metallophosphoesterase_sf"/>
</dbReference>
<organism evidence="2 3">
    <name type="scientific">Lederbergia citri</name>
    <dbReference type="NCBI Taxonomy" id="2833580"/>
    <lineage>
        <taxon>Bacteria</taxon>
        <taxon>Bacillati</taxon>
        <taxon>Bacillota</taxon>
        <taxon>Bacilli</taxon>
        <taxon>Bacillales</taxon>
        <taxon>Bacillaceae</taxon>
        <taxon>Lederbergia</taxon>
    </lineage>
</organism>
<dbReference type="Proteomes" id="UP000681414">
    <property type="component" value="Unassembled WGS sequence"/>
</dbReference>
<keyword evidence="3" id="KW-1185">Reference proteome</keyword>
<dbReference type="Gene3D" id="3.60.21.10">
    <property type="match status" value="1"/>
</dbReference>
<evidence type="ECO:0000313" key="2">
    <source>
        <dbReference type="EMBL" id="MBS4194523.1"/>
    </source>
</evidence>
<dbReference type="GO" id="GO:0009245">
    <property type="term" value="P:lipid A biosynthetic process"/>
    <property type="evidence" value="ECO:0007669"/>
    <property type="project" value="TreeGrafter"/>
</dbReference>
<name>A0A942YF18_9BACI</name>
<dbReference type="PANTHER" id="PTHR31302">
    <property type="entry name" value="TRANSMEMBRANE PROTEIN WITH METALLOPHOSPHOESTERASE DOMAIN-RELATED"/>
    <property type="match status" value="1"/>
</dbReference>
<dbReference type="GO" id="GO:0008758">
    <property type="term" value="F:UDP-2,3-diacylglucosamine hydrolase activity"/>
    <property type="evidence" value="ECO:0007669"/>
    <property type="project" value="TreeGrafter"/>
</dbReference>
<feature type="domain" description="Calcineurin-like phosphoesterase" evidence="1">
    <location>
        <begin position="33"/>
        <end position="188"/>
    </location>
</feature>
<dbReference type="AlphaFoldDB" id="A0A942YF18"/>
<sequence>MLIIYMFREAFRDEVKIQLLKFSNFPKEIGEFNIFFISDIHRRRISDSIVEQIKGKADIIVIGGDLTEKGVPLERVANNLKKLIHIAPVFFVWGNNDYEVATHQLRDVFNLLGVNELLNKIYYINKNDKKMALIGLDDLTQELPPLDLLMDQVDEEAFKILICHNPETIHSVPNIDKISLVLSGHTHGGQIRIFGIGPYRKGGIRKVHGTILLTSNGYGTTLLPLRLGAQAETHLLMIKNENSDQPIS</sequence>
<dbReference type="Pfam" id="PF00149">
    <property type="entry name" value="Metallophos"/>
    <property type="match status" value="1"/>
</dbReference>
<dbReference type="PANTHER" id="PTHR31302:SF32">
    <property type="entry name" value="PHOSPHOESTERASE"/>
    <property type="match status" value="1"/>
</dbReference>
<dbReference type="GO" id="GO:0016020">
    <property type="term" value="C:membrane"/>
    <property type="evidence" value="ECO:0007669"/>
    <property type="project" value="GOC"/>
</dbReference>
<gene>
    <name evidence="2" type="ORF">KHA97_05485</name>
</gene>
<dbReference type="InterPro" id="IPR029052">
    <property type="entry name" value="Metallo-depent_PP-like"/>
</dbReference>
<accession>A0A942YF18</accession>
<dbReference type="InterPro" id="IPR004843">
    <property type="entry name" value="Calcineurin-like_PHP"/>
</dbReference>
<proteinExistence type="predicted"/>
<comment type="caution">
    <text evidence="2">The sequence shown here is derived from an EMBL/GenBank/DDBJ whole genome shotgun (WGS) entry which is preliminary data.</text>
</comment>
<dbReference type="SUPFAM" id="SSF56300">
    <property type="entry name" value="Metallo-dependent phosphatases"/>
    <property type="match status" value="1"/>
</dbReference>